<feature type="transmembrane region" description="Helical" evidence="11">
    <location>
        <begin position="141"/>
        <end position="159"/>
    </location>
</feature>
<evidence type="ECO:0000256" key="4">
    <source>
        <dbReference type="ARBA" id="ARBA00022692"/>
    </source>
</evidence>
<evidence type="ECO:0000313" key="13">
    <source>
        <dbReference type="EMBL" id="SFO49501.1"/>
    </source>
</evidence>
<feature type="transmembrane region" description="Helical" evidence="11">
    <location>
        <begin position="700"/>
        <end position="717"/>
    </location>
</feature>
<feature type="transmembrane region" description="Helical" evidence="11">
    <location>
        <begin position="110"/>
        <end position="129"/>
    </location>
</feature>
<keyword evidence="5 11" id="KW-0479">Metal-binding</keyword>
<evidence type="ECO:0000256" key="10">
    <source>
        <dbReference type="ARBA" id="ARBA00023136"/>
    </source>
</evidence>
<dbReference type="GO" id="GO:0005507">
    <property type="term" value="F:copper ion binding"/>
    <property type="evidence" value="ECO:0007669"/>
    <property type="project" value="TreeGrafter"/>
</dbReference>
<dbReference type="CDD" id="cd02094">
    <property type="entry name" value="P-type_ATPase_Cu-like"/>
    <property type="match status" value="1"/>
</dbReference>
<dbReference type="GO" id="GO:0043682">
    <property type="term" value="F:P-type divalent copper transporter activity"/>
    <property type="evidence" value="ECO:0007669"/>
    <property type="project" value="TreeGrafter"/>
</dbReference>
<sequence length="747" mass="77785">MSETVLSSPRDAAQAASDTLVFDVSGMHCAACSARVERVLNAKPGIEAHVNLALERADVSVSGGQSADDIKAMIEKTGFGASLRQGSLSERQAQAEQVDEGREREERHSFYLFLFSALLTLPLVAPMVAHWFGAAWHMPPFVQFVLAAVVQVVVGARFYRGAASALSSGAANMDVLVAMGTSSAFLFSLYQIFALGENAVGHLYFEASAAILTLIVFGKWLEGRARRSAADALRALMGLRPREARLVSGDGAGDQMVPIEQVKTGDHVRVLPGEVVPVDGLILEGRSEFDEALLSGESEPVLHEEGEKVISGAVNGEGAVVLDVVALGDDTVLARIIRLVDQAQTGKAKMQNLADRISAVFVPIVIGLALLTFIVWLAMGGGFEAAVVAAVSVLVIACPCALGLATPTALVAGTGAAAKNGVLIRDIDVLEVAGKVTHVVFDKTGTLTEGKPSLVGINMLGASNDEAELVGAVAAVQSGSEHPLAKACVDAAKERGARMPQARGVTAHVGEGVEGTIDGKTVLIGTRAFLDRNGVDLAASEDAFAGMEQEGLSVSAVAMDGALVALLGFRDEVRAESRGAIKALKARGLKTVLLSGDAPETVRRVGEALGLDDVKGGVTPKQKLDYLTDLQQEGHVVAMVGDGLNDAPALAQADVGIAMGSGTDVAIGAAAITLMREDVGLVGAAFEIARHTYRKIWQNLFWAFVYNVIGIPLAALGLLNPAIAGAAMAFSSVSVVSNALLLRRWKA</sequence>
<dbReference type="PANTHER" id="PTHR43520">
    <property type="entry name" value="ATP7, ISOFORM B"/>
    <property type="match status" value="1"/>
</dbReference>
<dbReference type="InterPro" id="IPR023298">
    <property type="entry name" value="ATPase_P-typ_TM_dom_sf"/>
</dbReference>
<dbReference type="InterPro" id="IPR023299">
    <property type="entry name" value="ATPase_P-typ_cyto_dom_N"/>
</dbReference>
<dbReference type="PROSITE" id="PS50846">
    <property type="entry name" value="HMA_2"/>
    <property type="match status" value="1"/>
</dbReference>
<dbReference type="PANTHER" id="PTHR43520:SF8">
    <property type="entry name" value="P-TYPE CU(+) TRANSPORTER"/>
    <property type="match status" value="1"/>
</dbReference>
<gene>
    <name evidence="13" type="ORF">SAMN04488056_10711</name>
</gene>
<feature type="transmembrane region" description="Helical" evidence="11">
    <location>
        <begin position="199"/>
        <end position="218"/>
    </location>
</feature>
<dbReference type="Gene3D" id="3.30.70.100">
    <property type="match status" value="1"/>
</dbReference>
<dbReference type="SFLD" id="SFLDG00002">
    <property type="entry name" value="C1.7:_P-type_atpase_like"/>
    <property type="match status" value="1"/>
</dbReference>
<keyword evidence="14" id="KW-1185">Reference proteome</keyword>
<dbReference type="NCBIfam" id="TIGR01494">
    <property type="entry name" value="ATPase_P-type"/>
    <property type="match status" value="1"/>
</dbReference>
<dbReference type="SUPFAM" id="SSF56784">
    <property type="entry name" value="HAD-like"/>
    <property type="match status" value="1"/>
</dbReference>
<keyword evidence="8" id="KW-1278">Translocase</keyword>
<evidence type="ECO:0000256" key="7">
    <source>
        <dbReference type="ARBA" id="ARBA00022840"/>
    </source>
</evidence>
<comment type="similarity">
    <text evidence="2 11">Belongs to the cation transport ATPase (P-type) (TC 3.A.3) family. Type IB subfamily.</text>
</comment>
<dbReference type="Pfam" id="PF00122">
    <property type="entry name" value="E1-E2_ATPase"/>
    <property type="match status" value="1"/>
</dbReference>
<dbReference type="NCBIfam" id="TIGR01525">
    <property type="entry name" value="ATPase-IB_hvy"/>
    <property type="match status" value="1"/>
</dbReference>
<reference evidence="13 14" key="1">
    <citation type="submission" date="2016-10" db="EMBL/GenBank/DDBJ databases">
        <authorList>
            <person name="de Groot N.N."/>
        </authorList>
    </citation>
    <scope>NUCLEOTIDE SEQUENCE [LARGE SCALE GENOMIC DNA]</scope>
    <source>
        <strain evidence="13 14">CGMCC 1.9157</strain>
    </source>
</reference>
<evidence type="ECO:0000256" key="1">
    <source>
        <dbReference type="ARBA" id="ARBA00004651"/>
    </source>
</evidence>
<keyword evidence="3 11" id="KW-1003">Cell membrane</keyword>
<feature type="domain" description="HMA" evidence="12">
    <location>
        <begin position="18"/>
        <end position="82"/>
    </location>
</feature>
<dbReference type="InterPro" id="IPR006121">
    <property type="entry name" value="HMA_dom"/>
</dbReference>
<dbReference type="SFLD" id="SFLDF00027">
    <property type="entry name" value="p-type_atpase"/>
    <property type="match status" value="1"/>
</dbReference>
<protein>
    <submittedName>
        <fullName evidence="13">Cu+-exporting ATPase</fullName>
    </submittedName>
</protein>
<dbReference type="PRINTS" id="PR00119">
    <property type="entry name" value="CATATPASE"/>
</dbReference>
<proteinExistence type="inferred from homology"/>
<dbReference type="InterPro" id="IPR017969">
    <property type="entry name" value="Heavy-metal-associated_CS"/>
</dbReference>
<dbReference type="EMBL" id="FOVR01000007">
    <property type="protein sequence ID" value="SFO49501.1"/>
    <property type="molecule type" value="Genomic_DNA"/>
</dbReference>
<dbReference type="InterPro" id="IPR036163">
    <property type="entry name" value="HMA_dom_sf"/>
</dbReference>
<evidence type="ECO:0000256" key="6">
    <source>
        <dbReference type="ARBA" id="ARBA00022741"/>
    </source>
</evidence>
<dbReference type="SFLD" id="SFLDS00003">
    <property type="entry name" value="Haloacid_Dehalogenase"/>
    <property type="match status" value="1"/>
</dbReference>
<evidence type="ECO:0000256" key="9">
    <source>
        <dbReference type="ARBA" id="ARBA00022989"/>
    </source>
</evidence>
<evidence type="ECO:0000313" key="14">
    <source>
        <dbReference type="Proteomes" id="UP000199236"/>
    </source>
</evidence>
<feature type="transmembrane region" description="Helical" evidence="11">
    <location>
        <begin position="357"/>
        <end position="379"/>
    </location>
</feature>
<keyword evidence="10 11" id="KW-0472">Membrane</keyword>
<dbReference type="STRING" id="655353.SAMN04488056_10711"/>
<evidence type="ECO:0000256" key="8">
    <source>
        <dbReference type="ARBA" id="ARBA00022967"/>
    </source>
</evidence>
<name>A0A1I5HNV1_9HYPH</name>
<keyword evidence="6 11" id="KW-0547">Nucleotide-binding</keyword>
<dbReference type="NCBIfam" id="TIGR01512">
    <property type="entry name" value="ATPase-IB2_Cd"/>
    <property type="match status" value="1"/>
</dbReference>
<dbReference type="SUPFAM" id="SSF55008">
    <property type="entry name" value="HMA, heavy metal-associated domain"/>
    <property type="match status" value="1"/>
</dbReference>
<evidence type="ECO:0000256" key="3">
    <source>
        <dbReference type="ARBA" id="ARBA00022475"/>
    </source>
</evidence>
<dbReference type="InterPro" id="IPR044492">
    <property type="entry name" value="P_typ_ATPase_HD_dom"/>
</dbReference>
<dbReference type="InterPro" id="IPR027256">
    <property type="entry name" value="P-typ_ATPase_IB"/>
</dbReference>
<dbReference type="SUPFAM" id="SSF81665">
    <property type="entry name" value="Calcium ATPase, transmembrane domain M"/>
    <property type="match status" value="1"/>
</dbReference>
<feature type="transmembrane region" description="Helical" evidence="11">
    <location>
        <begin position="723"/>
        <end position="742"/>
    </location>
</feature>
<dbReference type="NCBIfam" id="TIGR01511">
    <property type="entry name" value="ATPase-IB1_Cu"/>
    <property type="match status" value="1"/>
</dbReference>
<keyword evidence="7 11" id="KW-0067">ATP-binding</keyword>
<dbReference type="InterPro" id="IPR001757">
    <property type="entry name" value="P_typ_ATPase"/>
</dbReference>
<dbReference type="InterPro" id="IPR018303">
    <property type="entry name" value="ATPase_P-typ_P_site"/>
</dbReference>
<dbReference type="GO" id="GO:0005886">
    <property type="term" value="C:plasma membrane"/>
    <property type="evidence" value="ECO:0007669"/>
    <property type="project" value="UniProtKB-SubCell"/>
</dbReference>
<dbReference type="PROSITE" id="PS00154">
    <property type="entry name" value="ATPASE_E1_E2"/>
    <property type="match status" value="1"/>
</dbReference>
<dbReference type="Pfam" id="PF00403">
    <property type="entry name" value="HMA"/>
    <property type="match status" value="1"/>
</dbReference>
<dbReference type="RefSeq" id="WP_090073182.1">
    <property type="nucleotide sequence ID" value="NZ_FOVR01000007.1"/>
</dbReference>
<dbReference type="InterPro" id="IPR059000">
    <property type="entry name" value="ATPase_P-type_domA"/>
</dbReference>
<dbReference type="GO" id="GO:0055070">
    <property type="term" value="P:copper ion homeostasis"/>
    <property type="evidence" value="ECO:0007669"/>
    <property type="project" value="TreeGrafter"/>
</dbReference>
<evidence type="ECO:0000259" key="12">
    <source>
        <dbReference type="PROSITE" id="PS50846"/>
    </source>
</evidence>
<dbReference type="PROSITE" id="PS01047">
    <property type="entry name" value="HMA_1"/>
    <property type="match status" value="1"/>
</dbReference>
<feature type="transmembrane region" description="Helical" evidence="11">
    <location>
        <begin position="171"/>
        <end position="193"/>
    </location>
</feature>
<dbReference type="InterPro" id="IPR036412">
    <property type="entry name" value="HAD-like_sf"/>
</dbReference>
<evidence type="ECO:0000256" key="11">
    <source>
        <dbReference type="RuleBase" id="RU362081"/>
    </source>
</evidence>
<dbReference type="InterPro" id="IPR008250">
    <property type="entry name" value="ATPase_P-typ_transduc_dom_A_sf"/>
</dbReference>
<dbReference type="AlphaFoldDB" id="A0A1I5HNV1"/>
<keyword evidence="9 11" id="KW-1133">Transmembrane helix</keyword>
<dbReference type="FunFam" id="2.70.150.10:FF:000020">
    <property type="entry name" value="Copper-exporting P-type ATPase A"/>
    <property type="match status" value="1"/>
</dbReference>
<dbReference type="CDD" id="cd00371">
    <property type="entry name" value="HMA"/>
    <property type="match status" value="1"/>
</dbReference>
<dbReference type="Proteomes" id="UP000199236">
    <property type="component" value="Unassembled WGS sequence"/>
</dbReference>
<dbReference type="GO" id="GO:0005524">
    <property type="term" value="F:ATP binding"/>
    <property type="evidence" value="ECO:0007669"/>
    <property type="project" value="UniProtKB-UniRule"/>
</dbReference>
<dbReference type="GO" id="GO:0016887">
    <property type="term" value="F:ATP hydrolysis activity"/>
    <property type="evidence" value="ECO:0007669"/>
    <property type="project" value="InterPro"/>
</dbReference>
<feature type="transmembrane region" description="Helical" evidence="11">
    <location>
        <begin position="385"/>
        <end position="405"/>
    </location>
</feature>
<dbReference type="InterPro" id="IPR023214">
    <property type="entry name" value="HAD_sf"/>
</dbReference>
<dbReference type="Gene3D" id="2.70.150.10">
    <property type="entry name" value="Calcium-transporting ATPase, cytoplasmic transduction domain A"/>
    <property type="match status" value="1"/>
</dbReference>
<dbReference type="Pfam" id="PF00702">
    <property type="entry name" value="Hydrolase"/>
    <property type="match status" value="1"/>
</dbReference>
<dbReference type="SUPFAM" id="SSF81653">
    <property type="entry name" value="Calcium ATPase, transduction domain A"/>
    <property type="match status" value="1"/>
</dbReference>
<evidence type="ECO:0000256" key="5">
    <source>
        <dbReference type="ARBA" id="ARBA00022723"/>
    </source>
</evidence>
<comment type="subcellular location">
    <subcellularLocation>
        <location evidence="1">Cell membrane</location>
        <topology evidence="1">Multi-pass membrane protein</topology>
    </subcellularLocation>
</comment>
<dbReference type="Gene3D" id="3.40.1110.10">
    <property type="entry name" value="Calcium-transporting ATPase, cytoplasmic domain N"/>
    <property type="match status" value="1"/>
</dbReference>
<dbReference type="PRINTS" id="PR00943">
    <property type="entry name" value="CUATPASE"/>
</dbReference>
<keyword evidence="4 11" id="KW-0812">Transmembrane</keyword>
<dbReference type="OrthoDB" id="7762541at2"/>
<dbReference type="Gene3D" id="3.40.50.1000">
    <property type="entry name" value="HAD superfamily/HAD-like"/>
    <property type="match status" value="1"/>
</dbReference>
<accession>A0A1I5HNV1</accession>
<dbReference type="GO" id="GO:0060003">
    <property type="term" value="P:copper ion export"/>
    <property type="evidence" value="ECO:0007669"/>
    <property type="project" value="UniProtKB-ARBA"/>
</dbReference>
<evidence type="ECO:0000256" key="2">
    <source>
        <dbReference type="ARBA" id="ARBA00006024"/>
    </source>
</evidence>
<organism evidence="13 14">
    <name type="scientific">Cohaesibacter marisflavi</name>
    <dbReference type="NCBI Taxonomy" id="655353"/>
    <lineage>
        <taxon>Bacteria</taxon>
        <taxon>Pseudomonadati</taxon>
        <taxon>Pseudomonadota</taxon>
        <taxon>Alphaproteobacteria</taxon>
        <taxon>Hyphomicrobiales</taxon>
        <taxon>Cohaesibacteraceae</taxon>
    </lineage>
</organism>